<dbReference type="PANTHER" id="PTHR13318">
    <property type="entry name" value="PARTNER OF PAIRED, ISOFORM B-RELATED"/>
    <property type="match status" value="1"/>
</dbReference>
<dbReference type="Gene3D" id="3.80.10.10">
    <property type="entry name" value="Ribonuclease Inhibitor"/>
    <property type="match status" value="1"/>
</dbReference>
<reference evidence="2 3" key="1">
    <citation type="submission" date="2020-08" db="EMBL/GenBank/DDBJ databases">
        <title>Aphidius gifuensis genome sequencing and assembly.</title>
        <authorList>
            <person name="Du Z."/>
        </authorList>
    </citation>
    <scope>NUCLEOTIDE SEQUENCE [LARGE SCALE GENOMIC DNA]</scope>
    <source>
        <strain evidence="2">YNYX2018</strain>
        <tissue evidence="2">Adults</tissue>
    </source>
</reference>
<comment type="caution">
    <text evidence="2">The sequence shown here is derived from an EMBL/GenBank/DDBJ whole genome shotgun (WGS) entry which is preliminary data.</text>
</comment>
<dbReference type="InterPro" id="IPR032675">
    <property type="entry name" value="LRR_dom_sf"/>
</dbReference>
<evidence type="ECO:0000313" key="2">
    <source>
        <dbReference type="EMBL" id="KAF7995075.1"/>
    </source>
</evidence>
<name>A0A835CW47_APHGI</name>
<organism evidence="2 3">
    <name type="scientific">Aphidius gifuensis</name>
    <name type="common">Parasitoid wasp</name>
    <dbReference type="NCBI Taxonomy" id="684658"/>
    <lineage>
        <taxon>Eukaryota</taxon>
        <taxon>Metazoa</taxon>
        <taxon>Ecdysozoa</taxon>
        <taxon>Arthropoda</taxon>
        <taxon>Hexapoda</taxon>
        <taxon>Insecta</taxon>
        <taxon>Pterygota</taxon>
        <taxon>Neoptera</taxon>
        <taxon>Endopterygota</taxon>
        <taxon>Hymenoptera</taxon>
        <taxon>Apocrita</taxon>
        <taxon>Ichneumonoidea</taxon>
        <taxon>Braconidae</taxon>
        <taxon>Aphidiinae</taxon>
        <taxon>Aphidius</taxon>
    </lineage>
</organism>
<gene>
    <name evidence="2" type="ORF">HCN44_004547</name>
</gene>
<dbReference type="GO" id="GO:0019005">
    <property type="term" value="C:SCF ubiquitin ligase complex"/>
    <property type="evidence" value="ECO:0007669"/>
    <property type="project" value="TreeGrafter"/>
</dbReference>
<dbReference type="GO" id="GO:0031146">
    <property type="term" value="P:SCF-dependent proteasomal ubiquitin-dependent protein catabolic process"/>
    <property type="evidence" value="ECO:0007669"/>
    <property type="project" value="TreeGrafter"/>
</dbReference>
<feature type="region of interest" description="Disordered" evidence="1">
    <location>
        <begin position="83"/>
        <end position="123"/>
    </location>
</feature>
<keyword evidence="3" id="KW-1185">Reference proteome</keyword>
<evidence type="ECO:0000313" key="3">
    <source>
        <dbReference type="Proteomes" id="UP000639338"/>
    </source>
</evidence>
<feature type="compositionally biased region" description="Polar residues" evidence="1">
    <location>
        <begin position="84"/>
        <end position="97"/>
    </location>
</feature>
<dbReference type="SUPFAM" id="SSF52047">
    <property type="entry name" value="RNI-like"/>
    <property type="match status" value="1"/>
</dbReference>
<dbReference type="PANTHER" id="PTHR13318:SF95">
    <property type="entry name" value="F-BOX PROTEIN YLR352W"/>
    <property type="match status" value="1"/>
</dbReference>
<sequence length="508" mass="57316">MNVHMNNVQLIGDNLIKDSGEYSPSKTKRMRLDDGCNNNLETTKNDGWTCPVDTSLVEADVMVDLGVSMLADETSCESIKKIETQSQFNTSSTNKQSPNDDDDDSNKNERSFCRSNSDSANLDRLVEEDNNTNMENPASVLNTMGNETGYSFGIDNDIYTEKENINNDNNQNDDNSFDNFSLYRRKKKNIFIGDNKFDKLSDEMILMILKWLSKKCLVPRDEALWIRLDLGSKVLTKGTLGHILPRGVQILRLAQAEFSDPLFLPGCDIMTDYYTSKLQYLDLSMSVISSNGLTSLLSKCRLLKKLSLEKCTLEESTCEEISFNTELSVLNLTMCEGINETCIKHLIKLKSLNSLNMAWCSLDSASIDRLCRSLPQSLTRLNISGCRKTLTDTMVKNLIVSCPKLVELDISDCAMVTLVTTNSILNLKHLEHLSMSRCYSIPPSTFWRLAPMPSLMYLDCFGILKEENLQLLKSNANKTQINKFLYSSVARPTVGVRRTSIWGLRVRD</sequence>
<dbReference type="EMBL" id="JACMRX010000002">
    <property type="protein sequence ID" value="KAF7995075.1"/>
    <property type="molecule type" value="Genomic_DNA"/>
</dbReference>
<dbReference type="InterPro" id="IPR006553">
    <property type="entry name" value="Leu-rich_rpt_Cys-con_subtyp"/>
</dbReference>
<dbReference type="Proteomes" id="UP000639338">
    <property type="component" value="Unassembled WGS sequence"/>
</dbReference>
<dbReference type="SMART" id="SM00367">
    <property type="entry name" value="LRR_CC"/>
    <property type="match status" value="6"/>
</dbReference>
<dbReference type="AlphaFoldDB" id="A0A835CW47"/>
<proteinExistence type="predicted"/>
<accession>A0A835CW47</accession>
<evidence type="ECO:0000256" key="1">
    <source>
        <dbReference type="SAM" id="MobiDB-lite"/>
    </source>
</evidence>
<protein>
    <submittedName>
        <fullName evidence="2">Uncharacterized protein</fullName>
    </submittedName>
</protein>
<dbReference type="OrthoDB" id="2095648at2759"/>